<dbReference type="InterPro" id="IPR048255">
    <property type="entry name" value="IML1_N"/>
</dbReference>
<evidence type="ECO:0000256" key="5">
    <source>
        <dbReference type="SAM" id="MobiDB-lite"/>
    </source>
</evidence>
<keyword evidence="8" id="KW-1185">Reference proteome</keyword>
<accession>A0AAD9FWF0</accession>
<feature type="compositionally biased region" description="Polar residues" evidence="5">
    <location>
        <begin position="90"/>
        <end position="103"/>
    </location>
</feature>
<dbReference type="PANTHER" id="PTHR13179">
    <property type="entry name" value="DEP DOMAIN CONTAINING PROTEIN 5"/>
    <property type="match status" value="1"/>
</dbReference>
<feature type="domain" description="DEP" evidence="6">
    <location>
        <begin position="1388"/>
        <end position="1464"/>
    </location>
</feature>
<evidence type="ECO:0000313" key="8">
    <source>
        <dbReference type="Proteomes" id="UP001182556"/>
    </source>
</evidence>
<dbReference type="Gene3D" id="1.10.10.10">
    <property type="entry name" value="Winged helix-like DNA-binding domain superfamily/Winged helix DNA-binding domain"/>
    <property type="match status" value="1"/>
</dbReference>
<feature type="compositionally biased region" description="Low complexity" evidence="5">
    <location>
        <begin position="834"/>
        <end position="845"/>
    </location>
</feature>
<feature type="compositionally biased region" description="Basic and acidic residues" evidence="5">
    <location>
        <begin position="815"/>
        <end position="832"/>
    </location>
</feature>
<dbReference type="InterPro" id="IPR036388">
    <property type="entry name" value="WH-like_DNA-bd_sf"/>
</dbReference>
<evidence type="ECO:0000256" key="2">
    <source>
        <dbReference type="ARBA" id="ARBA00005643"/>
    </source>
</evidence>
<evidence type="ECO:0000313" key="7">
    <source>
        <dbReference type="EMBL" id="KAK1927527.1"/>
    </source>
</evidence>
<dbReference type="Pfam" id="PF12257">
    <property type="entry name" value="IML1"/>
    <property type="match status" value="1"/>
</dbReference>
<protein>
    <recommendedName>
        <fullName evidence="3">Vacuolar membrane-associated protein IML1</fullName>
    </recommendedName>
    <alternativeName>
        <fullName evidence="4">Vacuolar membrane-associated protein iml1</fullName>
    </alternativeName>
</protein>
<dbReference type="GO" id="GO:1990130">
    <property type="term" value="C:GATOR1 complex"/>
    <property type="evidence" value="ECO:0007669"/>
    <property type="project" value="TreeGrafter"/>
</dbReference>
<name>A0AAD9FWF0_PAPLA</name>
<proteinExistence type="inferred from homology"/>
<dbReference type="EMBL" id="JAODAN010000001">
    <property type="protein sequence ID" value="KAK1927527.1"/>
    <property type="molecule type" value="Genomic_DNA"/>
</dbReference>
<feature type="compositionally biased region" description="Polar residues" evidence="5">
    <location>
        <begin position="965"/>
        <end position="979"/>
    </location>
</feature>
<feature type="compositionally biased region" description="Polar residues" evidence="5">
    <location>
        <begin position="22"/>
        <end position="49"/>
    </location>
</feature>
<dbReference type="GO" id="GO:1904262">
    <property type="term" value="P:negative regulation of TORC1 signaling"/>
    <property type="evidence" value="ECO:0007669"/>
    <property type="project" value="TreeGrafter"/>
</dbReference>
<feature type="region of interest" description="Disordered" evidence="5">
    <location>
        <begin position="1"/>
        <end position="49"/>
    </location>
</feature>
<feature type="region of interest" description="Disordered" evidence="5">
    <location>
        <begin position="1784"/>
        <end position="1822"/>
    </location>
</feature>
<feature type="region of interest" description="Disordered" evidence="5">
    <location>
        <begin position="1028"/>
        <end position="1058"/>
    </location>
</feature>
<feature type="compositionally biased region" description="Polar residues" evidence="5">
    <location>
        <begin position="111"/>
        <end position="123"/>
    </location>
</feature>
<dbReference type="SUPFAM" id="SSF46785">
    <property type="entry name" value="Winged helix' DNA-binding domain"/>
    <property type="match status" value="1"/>
</dbReference>
<dbReference type="GO" id="GO:0005096">
    <property type="term" value="F:GTPase activator activity"/>
    <property type="evidence" value="ECO:0007669"/>
    <property type="project" value="InterPro"/>
</dbReference>
<comment type="caution">
    <text evidence="7">The sequence shown here is derived from an EMBL/GenBank/DDBJ whole genome shotgun (WGS) entry which is preliminary data.</text>
</comment>
<feature type="region of interest" description="Disordered" evidence="5">
    <location>
        <begin position="75"/>
        <end position="123"/>
    </location>
</feature>
<sequence length="1822" mass="203503">MPDPSVSPVRRNRSATMIAIPQPQQSSSTAGPSRPNQLSSTPRNITEPSTSVATAALSSHLIGSVGMTIQTDLSHIPASATGPRRPRLASSKTSHARVQSWSSPPHPIVTTIPSAPSIPTRSSLEAEADPLFPRDRATLLLYTYRPNNLTSNQAQQPSPLPSLGPSNAVPPSMVHFAHAALPWKVRPGDYVEIRRVHREEPHNLLRQRGMGVGPSGPGDGKAAGGDALKDIAKNMGRDTYIFRVGEDMPNIPINQIQVPESVAAAFRFQHRSEVELVKMSDTSEANIDFVELRFSQYLGRADMWRLAMSLEGTTVHVGERLSLAGGAVRAEVQGIWRNQHRHASGILTAKTKTIYRSRSAQVYLFIQLCQETWEFDEDGERYYEKVVHGFLPEIFNRWNEKGTSHLVTIILFARVHYTDEEVSYLEKNDMGEGLIKDYAGRWCKDFFRVVIDFERRSDWNLALAEIKRRLERSEGEILLYYHLDELAAKHPDSTEKKRIVGKWSFAYEGNVLEAVNLALNPFDEHYVDRDLSRTGLNIAVITPGTGHFAVDKNLLRLTTERMIDHGICLELVCLTKMPLHSVPLFSYVSKRPTKPVWETANSGVKTKPATPDLLYFDSHLSSATDCELADCYSIPKWVNSSYYSKTHDKPFRKDRFVPRCKMYEIQMLGILDHNLTTVTVPLLDIDDLPRARKDDTAATEERKAAHDEFDASIFRPVVTEEAKSEITRVRSRDSGAVSGSGVVASYQSARLLAIKAEESKSTPVPTPSMNETIKQDTPAQTSPLISRTITAEASPRTLPKTARSDSNASRSPFNRLRDLPPFEPLDLQRTDVRAASPAPSTLSLARTTRERSSSKASEPQGEPISGQSTPKVTPARKLNTKSSKSSFGSRFGGNWLLTALTGRSQPSFPIAAAETVGRQDVSSVTGNGFPSPVSAKSSPALPRAVPGAPIVTPSTPSPSRVSLPISAQQPSNQSAVTTQPVPIASKRHRMTSDDEPIKSFRNSYKASRSPLTDSWSKAAAANFNRSKSHVTVNPCNPKENDDTSFGEGRRWQHVRPKPARESQHLVKWRALTAPACLPLTTDFMPTTQEIQDFYEFNSYDIACYPDQVSFLVRPDAANTNLPLAVMREMASQRLSQNFQFITLPHDHDPAGELNGKASTTRKVLLPGDSTKDGLRVGGASEVLRNARGAIYLLWSNHIHRLAFDPLKQSVTVQRFVRKLRFSMEPVRYTCLVWPAQMNSYQPATTMFKYPNVEAKLNFNYLDRLIAGEEEDLTSNLRYWRTRYILIPSGRDPVAGVVPKGEQFNHNEILISGAFKVLEIIGKNQWKREGQSDVPLRLLPTTFDPSACVLDDGLMIELERLNKGEEQHPAGKALEGMTLQTVAEMMCQPNNGLVIRDRWWNFNVHEDSFTGEQFTEWLLNTFSDIKTVDEAADWGRSLFDKGLIEHVTAAHGFFNYGHFFYRLRREYDLNKNKRKRPAKGWFGGKPTEGPRDLLERHAAMSNFQSAMEPLGKLGEGPKDKHKRKIKMSQSVIIDLDPLRKSDRAEVAVLHADIIHNARTAFHFELNWLGVTAGLLDELRAKCAAQAERYGLRFVEAPVEQIKDVSQKCAYRAPIPIPLALAPPVIPDLHLRLANQGHSGQVTNWFEYAILTHKFGFVLDVEASSRYPENVQVEYSYRGQTPFEYSQFCHRSGLALVQCMGGEAGYLWCDNRLFIAAPTRGRGGNSSIETYPNAPVPAKLTRQEEARALRKEFEAFCNNVEELRKFYEEITPPALDAELAAGVVAEVNGEKDEAEEVDKEKEKGEEDEKDKEQEARAGSQSGHR</sequence>
<evidence type="ECO:0000256" key="4">
    <source>
        <dbReference type="ARBA" id="ARBA00021881"/>
    </source>
</evidence>
<dbReference type="InterPro" id="IPR000591">
    <property type="entry name" value="DEP_dom"/>
</dbReference>
<dbReference type="PANTHER" id="PTHR13179:SF8">
    <property type="entry name" value="GATOR COMPLEX PROTEIN DEPDC5"/>
    <property type="match status" value="1"/>
</dbReference>
<dbReference type="CDD" id="cd04449">
    <property type="entry name" value="DEP_DEPDC5-like"/>
    <property type="match status" value="1"/>
</dbReference>
<dbReference type="GO" id="GO:0010508">
    <property type="term" value="P:positive regulation of autophagy"/>
    <property type="evidence" value="ECO:0007669"/>
    <property type="project" value="TreeGrafter"/>
</dbReference>
<feature type="compositionally biased region" description="Polar residues" evidence="5">
    <location>
        <begin position="761"/>
        <end position="791"/>
    </location>
</feature>
<feature type="compositionally biased region" description="Basic and acidic residues" evidence="5">
    <location>
        <begin position="1796"/>
        <end position="1813"/>
    </location>
</feature>
<comment type="subcellular location">
    <subcellularLocation>
        <location evidence="1">Vacuole membrane</location>
        <topology evidence="1">Peripheral membrane protein</topology>
    </subcellularLocation>
</comment>
<dbReference type="InterPro" id="IPR036390">
    <property type="entry name" value="WH_DNA-bd_sf"/>
</dbReference>
<feature type="region of interest" description="Disordered" evidence="5">
    <location>
        <begin position="757"/>
        <end position="887"/>
    </location>
</feature>
<dbReference type="GO" id="GO:0035556">
    <property type="term" value="P:intracellular signal transduction"/>
    <property type="evidence" value="ECO:0007669"/>
    <property type="project" value="InterPro"/>
</dbReference>
<evidence type="ECO:0000256" key="3">
    <source>
        <dbReference type="ARBA" id="ARBA00018529"/>
    </source>
</evidence>
<organism evidence="7 8">
    <name type="scientific">Papiliotrema laurentii</name>
    <name type="common">Cryptococcus laurentii</name>
    <dbReference type="NCBI Taxonomy" id="5418"/>
    <lineage>
        <taxon>Eukaryota</taxon>
        <taxon>Fungi</taxon>
        <taxon>Dikarya</taxon>
        <taxon>Basidiomycota</taxon>
        <taxon>Agaricomycotina</taxon>
        <taxon>Tremellomycetes</taxon>
        <taxon>Tremellales</taxon>
        <taxon>Rhynchogastremaceae</taxon>
        <taxon>Papiliotrema</taxon>
    </lineage>
</organism>
<dbReference type="InterPro" id="IPR027244">
    <property type="entry name" value="IML1"/>
</dbReference>
<gene>
    <name evidence="7" type="ORF">DB88DRAFT_478317</name>
</gene>
<evidence type="ECO:0000259" key="6">
    <source>
        <dbReference type="PROSITE" id="PS50186"/>
    </source>
</evidence>
<reference evidence="7" key="1">
    <citation type="submission" date="2023-02" db="EMBL/GenBank/DDBJ databases">
        <title>Identification and recombinant expression of a fungal hydrolase from Papiliotrema laurentii that hydrolyzes apple cutin and clears colloidal polyester polyurethane.</title>
        <authorList>
            <consortium name="DOE Joint Genome Institute"/>
            <person name="Roman V.A."/>
            <person name="Bojanowski C."/>
            <person name="Crable B.R."/>
            <person name="Wagner D.N."/>
            <person name="Hung C.S."/>
            <person name="Nadeau L.J."/>
            <person name="Schratz L."/>
            <person name="Haridas S."/>
            <person name="Pangilinan J."/>
            <person name="Lipzen A."/>
            <person name="Na H."/>
            <person name="Yan M."/>
            <person name="Ng V."/>
            <person name="Grigoriev I.V."/>
            <person name="Spatafora J.W."/>
            <person name="Barlow D."/>
            <person name="Biffinger J."/>
            <person name="Kelley-Loughnane N."/>
            <person name="Varaljay V.A."/>
            <person name="Crookes-Goodson W.J."/>
        </authorList>
    </citation>
    <scope>NUCLEOTIDE SEQUENCE</scope>
    <source>
        <strain evidence="7">5307AH</strain>
    </source>
</reference>
<dbReference type="PROSITE" id="PS50186">
    <property type="entry name" value="DEP"/>
    <property type="match status" value="1"/>
</dbReference>
<evidence type="ECO:0000256" key="1">
    <source>
        <dbReference type="ARBA" id="ARBA00004148"/>
    </source>
</evidence>
<feature type="region of interest" description="Disordered" evidence="5">
    <location>
        <begin position="953"/>
        <end position="979"/>
    </location>
</feature>
<comment type="similarity">
    <text evidence="2">Belongs to the IML1 family.</text>
</comment>
<dbReference type="Proteomes" id="UP001182556">
    <property type="component" value="Unassembled WGS sequence"/>
</dbReference>
<dbReference type="GO" id="GO:0005774">
    <property type="term" value="C:vacuolar membrane"/>
    <property type="evidence" value="ECO:0007669"/>
    <property type="project" value="UniProtKB-SubCell"/>
</dbReference>
<dbReference type="Pfam" id="PF00610">
    <property type="entry name" value="DEP"/>
    <property type="match status" value="1"/>
</dbReference>
<dbReference type="SMART" id="SM00049">
    <property type="entry name" value="DEP"/>
    <property type="match status" value="1"/>
</dbReference>